<reference evidence="2" key="1">
    <citation type="submission" date="2020-08" db="EMBL/GenBank/DDBJ databases">
        <title>Multicomponent nature underlies the extraordinary mechanical properties of spider dragline silk.</title>
        <authorList>
            <person name="Kono N."/>
            <person name="Nakamura H."/>
            <person name="Mori M."/>
            <person name="Yoshida Y."/>
            <person name="Ohtoshi R."/>
            <person name="Malay A.D."/>
            <person name="Moran D.A.P."/>
            <person name="Tomita M."/>
            <person name="Numata K."/>
            <person name="Arakawa K."/>
        </authorList>
    </citation>
    <scope>NUCLEOTIDE SEQUENCE</scope>
</reference>
<protein>
    <submittedName>
        <fullName evidence="2">Uncharacterized protein</fullName>
    </submittedName>
</protein>
<evidence type="ECO:0000313" key="3">
    <source>
        <dbReference type="Proteomes" id="UP000887013"/>
    </source>
</evidence>
<dbReference type="OrthoDB" id="1721742at2759"/>
<proteinExistence type="predicted"/>
<comment type="caution">
    <text evidence="2">The sequence shown here is derived from an EMBL/GenBank/DDBJ whole genome shotgun (WGS) entry which is preliminary data.</text>
</comment>
<dbReference type="EMBL" id="BMAW01010876">
    <property type="protein sequence ID" value="GFT20889.1"/>
    <property type="molecule type" value="Genomic_DNA"/>
</dbReference>
<organism evidence="2 3">
    <name type="scientific">Nephila pilipes</name>
    <name type="common">Giant wood spider</name>
    <name type="synonym">Nephila maculata</name>
    <dbReference type="NCBI Taxonomy" id="299642"/>
    <lineage>
        <taxon>Eukaryota</taxon>
        <taxon>Metazoa</taxon>
        <taxon>Ecdysozoa</taxon>
        <taxon>Arthropoda</taxon>
        <taxon>Chelicerata</taxon>
        <taxon>Arachnida</taxon>
        <taxon>Araneae</taxon>
        <taxon>Araneomorphae</taxon>
        <taxon>Entelegynae</taxon>
        <taxon>Araneoidea</taxon>
        <taxon>Nephilidae</taxon>
        <taxon>Nephila</taxon>
    </lineage>
</organism>
<keyword evidence="3" id="KW-1185">Reference proteome</keyword>
<dbReference type="AlphaFoldDB" id="A0A8X6TJB3"/>
<evidence type="ECO:0000313" key="2">
    <source>
        <dbReference type="EMBL" id="GFT20889.1"/>
    </source>
</evidence>
<evidence type="ECO:0000256" key="1">
    <source>
        <dbReference type="SAM" id="MobiDB-lite"/>
    </source>
</evidence>
<name>A0A8X6TJB3_NEPPI</name>
<gene>
    <name evidence="2" type="ORF">NPIL_2381</name>
</gene>
<dbReference type="Proteomes" id="UP000887013">
    <property type="component" value="Unassembled WGS sequence"/>
</dbReference>
<sequence length="100" mass="10667">MFRSLPPGPAADGGIEDSSPPTLLLWVVPVGSRLAVRTLSGRGRWAPSPAPPSYFFPFGGRRCCGAVGRCPTRPVLKHGPRSLTCVRVTGSRRSPRAQTN</sequence>
<feature type="region of interest" description="Disordered" evidence="1">
    <location>
        <begin position="1"/>
        <end position="20"/>
    </location>
</feature>
<accession>A0A8X6TJB3</accession>